<protein>
    <submittedName>
        <fullName evidence="2">Uncharacterized protein</fullName>
    </submittedName>
</protein>
<accession>A0A0F9UTD0</accession>
<dbReference type="AlphaFoldDB" id="A0A0F9UTD0"/>
<feature type="region of interest" description="Disordered" evidence="1">
    <location>
        <begin position="1"/>
        <end position="32"/>
    </location>
</feature>
<name>A0A0F9UTD0_9ZZZZ</name>
<dbReference type="EMBL" id="LAZR01000828">
    <property type="protein sequence ID" value="KKN56878.1"/>
    <property type="molecule type" value="Genomic_DNA"/>
</dbReference>
<evidence type="ECO:0000313" key="2">
    <source>
        <dbReference type="EMBL" id="KKN56878.1"/>
    </source>
</evidence>
<gene>
    <name evidence="2" type="ORF">LCGC14_0568030</name>
</gene>
<feature type="compositionally biased region" description="Basic and acidic residues" evidence="1">
    <location>
        <begin position="1"/>
        <end position="17"/>
    </location>
</feature>
<evidence type="ECO:0000256" key="1">
    <source>
        <dbReference type="SAM" id="MobiDB-lite"/>
    </source>
</evidence>
<proteinExistence type="predicted"/>
<sequence length="214" mass="23472">MAKRRQEGRTAEPDKKKVYPAGEGAKVSSRSELLELDPWAPVAGRCNGNRTDGSGLCRQPVGWGTGTGRGRCKRHGGSTPNHVKKAQREELEEAVHVFNLSREIEPTDALLEELWRTAAMVSMLDREICSKTADELLASPGLVVWHHQERRLYVAVARTAIAAGIAERQVKLAEQQGVLVAEAIRGILEDLDVADHPDAGKVCRRRLSVVRDAA</sequence>
<reference evidence="2" key="1">
    <citation type="journal article" date="2015" name="Nature">
        <title>Complex archaea that bridge the gap between prokaryotes and eukaryotes.</title>
        <authorList>
            <person name="Spang A."/>
            <person name="Saw J.H."/>
            <person name="Jorgensen S.L."/>
            <person name="Zaremba-Niedzwiedzka K."/>
            <person name="Martijn J."/>
            <person name="Lind A.E."/>
            <person name="van Eijk R."/>
            <person name="Schleper C."/>
            <person name="Guy L."/>
            <person name="Ettema T.J."/>
        </authorList>
    </citation>
    <scope>NUCLEOTIDE SEQUENCE</scope>
</reference>
<organism evidence="2">
    <name type="scientific">marine sediment metagenome</name>
    <dbReference type="NCBI Taxonomy" id="412755"/>
    <lineage>
        <taxon>unclassified sequences</taxon>
        <taxon>metagenomes</taxon>
        <taxon>ecological metagenomes</taxon>
    </lineage>
</organism>
<comment type="caution">
    <text evidence="2">The sequence shown here is derived from an EMBL/GenBank/DDBJ whole genome shotgun (WGS) entry which is preliminary data.</text>
</comment>